<evidence type="ECO:0000313" key="15">
    <source>
        <dbReference type="EMBL" id="MCX2981819.1"/>
    </source>
</evidence>
<reference evidence="15" key="1">
    <citation type="submission" date="2019-02" db="EMBL/GenBank/DDBJ databases">
        <authorList>
            <person name="Li S.-H."/>
        </authorList>
    </citation>
    <scope>NUCLEOTIDE SEQUENCE</scope>
    <source>
        <strain evidence="15">IMCC14734</strain>
    </source>
</reference>
<dbReference type="PANTHER" id="PTHR30333:SF1">
    <property type="entry name" value="CYTOCHROME C-TYPE PROTEIN NAPC"/>
    <property type="match status" value="1"/>
</dbReference>
<protein>
    <recommendedName>
        <fullName evidence="12">Cytochrome c-type protein</fullName>
    </recommendedName>
</protein>
<dbReference type="Gene3D" id="1.10.3820.10">
    <property type="entry name" value="Di-heme elbow motif domain"/>
    <property type="match status" value="1"/>
</dbReference>
<dbReference type="InterPro" id="IPR005126">
    <property type="entry name" value="NapC/NirT_cyt_c_N"/>
</dbReference>
<comment type="similarity">
    <text evidence="2">Belongs to the NapC/NirT/NrfH family.</text>
</comment>
<evidence type="ECO:0000256" key="12">
    <source>
        <dbReference type="PIRNR" id="PIRNR000013"/>
    </source>
</evidence>
<keyword evidence="11 13" id="KW-0472">Membrane</keyword>
<name>A0ABT3THS2_9GAMM</name>
<keyword evidence="7 12" id="KW-0479">Metal-binding</keyword>
<proteinExistence type="inferred from homology"/>
<evidence type="ECO:0000313" key="16">
    <source>
        <dbReference type="Proteomes" id="UP001143362"/>
    </source>
</evidence>
<evidence type="ECO:0000256" key="4">
    <source>
        <dbReference type="ARBA" id="ARBA00022475"/>
    </source>
</evidence>
<dbReference type="PIRSF" id="PIRSF000013">
    <property type="entry name" value="4_hem_cytochrm_NapC"/>
    <property type="match status" value="1"/>
</dbReference>
<comment type="subcellular location">
    <subcellularLocation>
        <location evidence="1">Cell membrane</location>
        <topology evidence="1">Single-pass membrane protein</topology>
    </subcellularLocation>
</comment>
<dbReference type="PANTHER" id="PTHR30333">
    <property type="entry name" value="CYTOCHROME C-TYPE PROTEIN"/>
    <property type="match status" value="1"/>
</dbReference>
<evidence type="ECO:0000256" key="2">
    <source>
        <dbReference type="ARBA" id="ARBA00007395"/>
    </source>
</evidence>
<evidence type="ECO:0000256" key="1">
    <source>
        <dbReference type="ARBA" id="ARBA00004162"/>
    </source>
</evidence>
<feature type="transmembrane region" description="Helical" evidence="13">
    <location>
        <begin position="21"/>
        <end position="39"/>
    </location>
</feature>
<evidence type="ECO:0000256" key="10">
    <source>
        <dbReference type="ARBA" id="ARBA00023004"/>
    </source>
</evidence>
<comment type="caution">
    <text evidence="15">The sequence shown here is derived from an EMBL/GenBank/DDBJ whole genome shotgun (WGS) entry which is preliminary data.</text>
</comment>
<dbReference type="InterPro" id="IPR038266">
    <property type="entry name" value="NapC/NirT_cytc_sf"/>
</dbReference>
<comment type="PTM">
    <text evidence="12">Binds 4 heme groups per subunit.</text>
</comment>
<organism evidence="15 16">
    <name type="scientific">Candidatus Litorirhabdus singularis</name>
    <dbReference type="NCBI Taxonomy" id="2518993"/>
    <lineage>
        <taxon>Bacteria</taxon>
        <taxon>Pseudomonadati</taxon>
        <taxon>Pseudomonadota</taxon>
        <taxon>Gammaproteobacteria</taxon>
        <taxon>Cellvibrionales</taxon>
        <taxon>Halieaceae</taxon>
        <taxon>Candidatus Litorirhabdus</taxon>
    </lineage>
</organism>
<keyword evidence="6 13" id="KW-0812">Transmembrane</keyword>
<keyword evidence="8 12" id="KW-0249">Electron transport</keyword>
<keyword evidence="16" id="KW-1185">Reference proteome</keyword>
<evidence type="ECO:0000259" key="14">
    <source>
        <dbReference type="Pfam" id="PF03264"/>
    </source>
</evidence>
<keyword evidence="10 12" id="KW-0408">Iron</keyword>
<dbReference type="EMBL" id="SHNN01000002">
    <property type="protein sequence ID" value="MCX2981819.1"/>
    <property type="molecule type" value="Genomic_DNA"/>
</dbReference>
<dbReference type="InterPro" id="IPR051174">
    <property type="entry name" value="Cytochrome_c-type_ET"/>
</dbReference>
<evidence type="ECO:0000256" key="5">
    <source>
        <dbReference type="ARBA" id="ARBA00022617"/>
    </source>
</evidence>
<evidence type="ECO:0000256" key="7">
    <source>
        <dbReference type="ARBA" id="ARBA00022723"/>
    </source>
</evidence>
<evidence type="ECO:0000256" key="13">
    <source>
        <dbReference type="SAM" id="Phobius"/>
    </source>
</evidence>
<evidence type="ECO:0000256" key="3">
    <source>
        <dbReference type="ARBA" id="ARBA00022448"/>
    </source>
</evidence>
<keyword evidence="4" id="KW-1003">Cell membrane</keyword>
<keyword evidence="3 12" id="KW-0813">Transport</keyword>
<evidence type="ECO:0000256" key="6">
    <source>
        <dbReference type="ARBA" id="ARBA00022692"/>
    </source>
</evidence>
<keyword evidence="9 13" id="KW-1133">Transmembrane helix</keyword>
<feature type="domain" description="NapC/NirT cytochrome c N-terminal" evidence="14">
    <location>
        <begin position="15"/>
        <end position="186"/>
    </location>
</feature>
<dbReference type="Proteomes" id="UP001143362">
    <property type="component" value="Unassembled WGS sequence"/>
</dbReference>
<evidence type="ECO:0000256" key="8">
    <source>
        <dbReference type="ARBA" id="ARBA00022982"/>
    </source>
</evidence>
<dbReference type="RefSeq" id="WP_279245813.1">
    <property type="nucleotide sequence ID" value="NZ_SHNN01000002.1"/>
</dbReference>
<dbReference type="Pfam" id="PF03264">
    <property type="entry name" value="Cytochrom_NNT"/>
    <property type="match status" value="1"/>
</dbReference>
<evidence type="ECO:0000256" key="11">
    <source>
        <dbReference type="ARBA" id="ARBA00023136"/>
    </source>
</evidence>
<gene>
    <name evidence="15" type="ORF">EYC98_13225</name>
</gene>
<dbReference type="SUPFAM" id="SSF48695">
    <property type="entry name" value="Multiheme cytochromes"/>
    <property type="match status" value="1"/>
</dbReference>
<sequence>MLKIIKRYWLTISSPSKYYSLGFLSLGGFVMGIIFWGGFNTGMELTNTETFCTSCHENIYEELQSTIHFTNRSGVRAICSSCHVPHEWTDKIARKMQASKEVWAWVTGTINTPEKFEARRRTLAENEWHRLKANDSLECRNCHEFEYMDFTWQSERAAQQHSTALMSGEKTCIDCHKGIAHKLPDMTGVEGF</sequence>
<dbReference type="InterPro" id="IPR024717">
    <property type="entry name" value="NapC/NirT/NrfH"/>
</dbReference>
<evidence type="ECO:0000256" key="9">
    <source>
        <dbReference type="ARBA" id="ARBA00022989"/>
    </source>
</evidence>
<accession>A0ABT3THS2</accession>
<dbReference type="InterPro" id="IPR036280">
    <property type="entry name" value="Multihaem_cyt_sf"/>
</dbReference>
<keyword evidence="5 12" id="KW-0349">Heme</keyword>